<dbReference type="EMBL" id="JQ610683">
    <property type="protein sequence ID" value="AFX73396.1"/>
    <property type="molecule type" value="Genomic_RNA"/>
</dbReference>
<evidence type="ECO:0000313" key="2">
    <source>
        <dbReference type="Proteomes" id="UP000114561"/>
    </source>
</evidence>
<dbReference type="RefSeq" id="YP_009507727.1">
    <property type="nucleotide sequence ID" value="NC_038612.1"/>
</dbReference>
<accession>W5QM02</accession>
<protein>
    <submittedName>
        <fullName evidence="1">NS4</fullName>
    </submittedName>
</protein>
<dbReference type="KEGG" id="vg:37618761"/>
<name>W5QM02_9REOV</name>
<keyword evidence="2" id="KW-1185">Reference proteome</keyword>
<reference evidence="1 2" key="1">
    <citation type="submission" date="2012-02" db="EMBL/GenBank/DDBJ databases">
        <title>The genome sequences of Lebombo, Orungo and Changuinola viruses (genus Orbivirus, family Reoviridae).</title>
        <authorList>
            <person name="Attoui H."/>
            <person name="Mohd Jaafar F."/>
            <person name="Mertens P.P.C."/>
            <person name="Belhouchet M."/>
        </authorList>
    </citation>
    <scope>NUCLEOTIDE SEQUENCE [LARGE SCALE GENOMIC DNA]</scope>
    <source>
        <strain evidence="1">UGMP 359</strain>
    </source>
</reference>
<sequence>MMTSKRMNQWIREAASRVIESGRKLEMPRVNSLPIKRRRLEEVRIQSSGKVEMEGDKLRRLKAERMELEILAFRIKTNNLIGALIQITRWTEKIDQEIRNLNMDLQPNELQTPLSQSTTAVDLRGQDRMDTSN</sequence>
<dbReference type="Proteomes" id="UP000114561">
    <property type="component" value="Genome"/>
</dbReference>
<dbReference type="GeneID" id="37618761"/>
<organism evidence="1 2">
    <name type="scientific">Orungo virus</name>
    <dbReference type="NCBI Taxonomy" id="40058"/>
    <lineage>
        <taxon>Viruses</taxon>
        <taxon>Riboviria</taxon>
        <taxon>Orthornavirae</taxon>
        <taxon>Duplornaviricota</taxon>
        <taxon>Resentoviricetes</taxon>
        <taxon>Reovirales</taxon>
        <taxon>Sedoreoviridae</taxon>
        <taxon>Orbivirus</taxon>
        <taxon>Orbivirus orungoense</taxon>
    </lineage>
</organism>
<evidence type="ECO:0000313" key="1">
    <source>
        <dbReference type="EMBL" id="AFX73396.1"/>
    </source>
</evidence>
<proteinExistence type="predicted"/>